<keyword evidence="10" id="KW-1015">Disulfide bond</keyword>
<dbReference type="HOGENOM" id="CLU_165591_0_0_1"/>
<comment type="subunit">
    <text evidence="4">Forms a 1:1 stoichiometric complex with pancreatic lipase.</text>
</comment>
<evidence type="ECO:0000313" key="14">
    <source>
        <dbReference type="Ensembl" id="ENSLOCP00000013693.1"/>
    </source>
</evidence>
<dbReference type="SMART" id="SM00023">
    <property type="entry name" value="COLIPASE"/>
    <property type="match status" value="1"/>
</dbReference>
<reference evidence="15" key="1">
    <citation type="submission" date="2011-12" db="EMBL/GenBank/DDBJ databases">
        <title>The Draft Genome of Lepisosteus oculatus.</title>
        <authorList>
            <consortium name="The Broad Institute Genome Assembly &amp; Analysis Group"/>
            <consortium name="Computational R&amp;D Group"/>
            <consortium name="and Sequencing Platform"/>
            <person name="Di Palma F."/>
            <person name="Alfoldi J."/>
            <person name="Johnson J."/>
            <person name="Berlin A."/>
            <person name="Gnerre S."/>
            <person name="Jaffe D."/>
            <person name="MacCallum I."/>
            <person name="Young S."/>
            <person name="Walker B.J."/>
            <person name="Lander E.S."/>
            <person name="Lindblad-Toh K."/>
        </authorList>
    </citation>
    <scope>NUCLEOTIDE SEQUENCE [LARGE SCALE GENOMIC DNA]</scope>
</reference>
<keyword evidence="5" id="KW-0964">Secreted</keyword>
<feature type="signal peptide" evidence="11">
    <location>
        <begin position="1"/>
        <end position="17"/>
    </location>
</feature>
<evidence type="ECO:0000259" key="13">
    <source>
        <dbReference type="Pfam" id="PF02740"/>
    </source>
</evidence>
<evidence type="ECO:0000256" key="11">
    <source>
        <dbReference type="SAM" id="SignalP"/>
    </source>
</evidence>
<comment type="function">
    <text evidence="2">Colipase is a cofactor of pancreatic lipase. It allows the lipase to anchor itself to the lipid-water interface. Without colipase the enzyme is washed off by bile salts, which have an inhibitory effect on the lipase.</text>
</comment>
<evidence type="ECO:0000256" key="4">
    <source>
        <dbReference type="ARBA" id="ARBA00011263"/>
    </source>
</evidence>
<dbReference type="GO" id="GO:0035473">
    <property type="term" value="F:lipase binding"/>
    <property type="evidence" value="ECO:0007669"/>
    <property type="project" value="InterPro"/>
</dbReference>
<evidence type="ECO:0000256" key="5">
    <source>
        <dbReference type="ARBA" id="ARBA00022525"/>
    </source>
</evidence>
<evidence type="ECO:0000256" key="6">
    <source>
        <dbReference type="ARBA" id="ARBA00022729"/>
    </source>
</evidence>
<evidence type="ECO:0000256" key="3">
    <source>
        <dbReference type="ARBA" id="ARBA00004613"/>
    </source>
</evidence>
<dbReference type="PANTHER" id="PTHR10041:SF9">
    <property type="entry name" value="COLIPASE"/>
    <property type="match status" value="1"/>
</dbReference>
<feature type="domain" description="Colipase C-terminal" evidence="13">
    <location>
        <begin position="64"/>
        <end position="107"/>
    </location>
</feature>
<reference evidence="14" key="2">
    <citation type="submission" date="2025-08" db="UniProtKB">
        <authorList>
            <consortium name="Ensembl"/>
        </authorList>
    </citation>
    <scope>IDENTIFICATION</scope>
</reference>
<dbReference type="InterPro" id="IPR001981">
    <property type="entry name" value="Colipase"/>
</dbReference>
<dbReference type="PANTHER" id="PTHR10041">
    <property type="entry name" value="COLIPASE"/>
    <property type="match status" value="1"/>
</dbReference>
<feature type="chain" id="PRO_5004869044" evidence="11">
    <location>
        <begin position="18"/>
        <end position="121"/>
    </location>
</feature>
<evidence type="ECO:0000313" key="15">
    <source>
        <dbReference type="Proteomes" id="UP000018468"/>
    </source>
</evidence>
<accession>W5MZ84</accession>
<dbReference type="GO" id="GO:0007586">
    <property type="term" value="P:digestion"/>
    <property type="evidence" value="ECO:0007669"/>
    <property type="project" value="UniProtKB-KW"/>
</dbReference>
<evidence type="ECO:0000256" key="8">
    <source>
        <dbReference type="ARBA" id="ARBA00022963"/>
    </source>
</evidence>
<evidence type="ECO:0000256" key="2">
    <source>
        <dbReference type="ARBA" id="ARBA00003508"/>
    </source>
</evidence>
<dbReference type="Bgee" id="ENSLOCG00000011147">
    <property type="expression patterns" value="Expressed in intestine and 9 other cell types or tissues"/>
</dbReference>
<dbReference type="Proteomes" id="UP000018468">
    <property type="component" value="Linkage group LG3"/>
</dbReference>
<organism evidence="14 15">
    <name type="scientific">Lepisosteus oculatus</name>
    <name type="common">Spotted gar</name>
    <dbReference type="NCBI Taxonomy" id="7918"/>
    <lineage>
        <taxon>Eukaryota</taxon>
        <taxon>Metazoa</taxon>
        <taxon>Chordata</taxon>
        <taxon>Craniata</taxon>
        <taxon>Vertebrata</taxon>
        <taxon>Euteleostomi</taxon>
        <taxon>Actinopterygii</taxon>
        <taxon>Neopterygii</taxon>
        <taxon>Holostei</taxon>
        <taxon>Semionotiformes</taxon>
        <taxon>Lepisosteidae</taxon>
        <taxon>Lepisosteus</taxon>
    </lineage>
</organism>
<keyword evidence="15" id="KW-1185">Reference proteome</keyword>
<dbReference type="KEGG" id="loc:102696371"/>
<proteinExistence type="predicted"/>
<dbReference type="Ensembl" id="ENSLOCT00000013722.1">
    <property type="protein sequence ID" value="ENSLOCP00000013693.1"/>
    <property type="gene ID" value="ENSLOCG00000011147.1"/>
</dbReference>
<dbReference type="EMBL" id="AHAT01016736">
    <property type="status" value="NOT_ANNOTATED_CDS"/>
    <property type="molecule type" value="Genomic_DNA"/>
</dbReference>
<dbReference type="PRINTS" id="PR00128">
    <property type="entry name" value="COLIPASE"/>
</dbReference>
<keyword evidence="6 11" id="KW-0732">Signal</keyword>
<protein>
    <submittedName>
        <fullName evidence="14">Colipase</fullName>
    </submittedName>
</protein>
<dbReference type="PROSITE" id="PS00121">
    <property type="entry name" value="COLIPASE_1"/>
    <property type="match status" value="1"/>
</dbReference>
<evidence type="ECO:0000259" key="12">
    <source>
        <dbReference type="Pfam" id="PF01114"/>
    </source>
</evidence>
<feature type="domain" description="Colipase N-terminal" evidence="12">
    <location>
        <begin position="23"/>
        <end position="61"/>
    </location>
</feature>
<dbReference type="GeneID" id="102696371"/>
<dbReference type="SUPFAM" id="SSF57190">
    <property type="entry name" value="Colipase-like"/>
    <property type="match status" value="2"/>
</dbReference>
<dbReference type="CDD" id="cd23011">
    <property type="entry name" value="CLPS"/>
    <property type="match status" value="1"/>
</dbReference>
<dbReference type="AlphaFoldDB" id="W5MZ84"/>
<dbReference type="Pfam" id="PF01114">
    <property type="entry name" value="Colipase"/>
    <property type="match status" value="1"/>
</dbReference>
<keyword evidence="8" id="KW-0442">Lipid degradation</keyword>
<dbReference type="GO" id="GO:0008047">
    <property type="term" value="F:enzyme activator activity"/>
    <property type="evidence" value="ECO:0007669"/>
    <property type="project" value="InterPro"/>
</dbReference>
<dbReference type="OMA" id="CSPKTLY"/>
<sequence length="121" mass="12946">MRTLLLIGVCVLSVALAAPPQGKGLITNLDNNELCFISMQCKSSCCHRRDGLSLARCAPRAAENEECSPKSLYGTYYRCTCESGLKCDVNFNIGGSITNSNFGICVDPNAKKTSGSLEDSN</sequence>
<evidence type="ECO:0000256" key="1">
    <source>
        <dbReference type="ARBA" id="ARBA00002722"/>
    </source>
</evidence>
<dbReference type="InterPro" id="IPR017915">
    <property type="entry name" value="Colipase_CS"/>
</dbReference>
<dbReference type="OrthoDB" id="9826993at2759"/>
<name>W5MZ84_LEPOC</name>
<dbReference type="eggNOG" id="ENOG502S4NY">
    <property type="taxonomic scope" value="Eukaryota"/>
</dbReference>
<reference evidence="14" key="3">
    <citation type="submission" date="2025-09" db="UniProtKB">
        <authorList>
            <consortium name="Ensembl"/>
        </authorList>
    </citation>
    <scope>IDENTIFICATION</scope>
</reference>
<dbReference type="InterPro" id="IPR047576">
    <property type="entry name" value="CLPS_chr"/>
</dbReference>
<keyword evidence="7" id="KW-0222">Digestion</keyword>
<evidence type="ECO:0000256" key="9">
    <source>
        <dbReference type="ARBA" id="ARBA00023098"/>
    </source>
</evidence>
<evidence type="ECO:0000256" key="10">
    <source>
        <dbReference type="ARBA" id="ARBA00023157"/>
    </source>
</evidence>
<evidence type="ECO:0000256" key="7">
    <source>
        <dbReference type="ARBA" id="ARBA00022757"/>
    </source>
</evidence>
<dbReference type="InParanoid" id="W5MZ84"/>
<dbReference type="STRING" id="7918.ENSLOCP00000013693"/>
<dbReference type="PROSITE" id="PS51342">
    <property type="entry name" value="COLIPASE_2"/>
    <property type="match status" value="1"/>
</dbReference>
<dbReference type="GO" id="GO:0005576">
    <property type="term" value="C:extracellular region"/>
    <property type="evidence" value="ECO:0007669"/>
    <property type="project" value="UniProtKB-SubCell"/>
</dbReference>
<dbReference type="GO" id="GO:0016042">
    <property type="term" value="P:lipid catabolic process"/>
    <property type="evidence" value="ECO:0007669"/>
    <property type="project" value="UniProtKB-KW"/>
</dbReference>
<comment type="function">
    <text evidence="1">Enterostatin has a biological activity as a satiety signal.</text>
</comment>
<keyword evidence="9" id="KW-0443">Lipid metabolism</keyword>
<dbReference type="Pfam" id="PF02740">
    <property type="entry name" value="Colipase_C"/>
    <property type="match status" value="1"/>
</dbReference>
<dbReference type="InterPro" id="IPR017914">
    <property type="entry name" value="Colipase_C"/>
</dbReference>
<comment type="subcellular location">
    <subcellularLocation>
        <location evidence="3">Secreted</location>
    </subcellularLocation>
</comment>
<dbReference type="Gene3D" id="2.10.80.10">
    <property type="entry name" value="Lipase, subunit A"/>
    <property type="match status" value="1"/>
</dbReference>
<dbReference type="GeneTree" id="ENSGT00390000012644"/>
<dbReference type="InterPro" id="IPR017913">
    <property type="entry name" value="Colipase_N"/>
</dbReference>